<dbReference type="GO" id="GO:0000049">
    <property type="term" value="F:tRNA binding"/>
    <property type="evidence" value="ECO:0007669"/>
    <property type="project" value="UniProtKB-UniRule"/>
</dbReference>
<dbReference type="PANTHER" id="PTHR17224">
    <property type="entry name" value="PEPTIDYL-TRNA HYDROLASE"/>
    <property type="match status" value="1"/>
</dbReference>
<feature type="binding site" evidence="4">
    <location>
        <position position="67"/>
    </location>
    <ligand>
        <name>tRNA</name>
        <dbReference type="ChEBI" id="CHEBI:17843"/>
    </ligand>
</feature>
<comment type="function">
    <text evidence="4">Catalyzes the release of premature peptidyl moieties from peptidyl-tRNA molecules trapped in stalled 50S ribosomal subunits, and thus maintains levels of free tRNAs and 50S ribosomes.</text>
</comment>
<dbReference type="EC" id="3.1.1.29" evidence="4"/>
<feature type="site" description="Discriminates between blocked and unblocked aminoacyl-tRNA" evidence="4">
    <location>
        <position position="9"/>
    </location>
</feature>
<proteinExistence type="inferred from homology"/>
<dbReference type="InterPro" id="IPR036416">
    <property type="entry name" value="Pept_tRNA_hydro_sf"/>
</dbReference>
<dbReference type="Pfam" id="PF01195">
    <property type="entry name" value="Pept_tRNA_hydro"/>
    <property type="match status" value="1"/>
</dbReference>
<comment type="catalytic activity">
    <reaction evidence="4">
        <text>an N-acyl-L-alpha-aminoacyl-tRNA + H2O = an N-acyl-L-amino acid + a tRNA + H(+)</text>
        <dbReference type="Rhea" id="RHEA:54448"/>
        <dbReference type="Rhea" id="RHEA-COMP:10123"/>
        <dbReference type="Rhea" id="RHEA-COMP:13883"/>
        <dbReference type="ChEBI" id="CHEBI:15377"/>
        <dbReference type="ChEBI" id="CHEBI:15378"/>
        <dbReference type="ChEBI" id="CHEBI:59874"/>
        <dbReference type="ChEBI" id="CHEBI:78442"/>
        <dbReference type="ChEBI" id="CHEBI:138191"/>
        <dbReference type="EC" id="3.1.1.29"/>
    </reaction>
</comment>
<organism evidence="5 6">
    <name type="scientific">Candidatus Woesebacteria bacterium RIFCSPHIGHO2_01_FULL_40_22</name>
    <dbReference type="NCBI Taxonomy" id="1802499"/>
    <lineage>
        <taxon>Bacteria</taxon>
        <taxon>Candidatus Woeseibacteriota</taxon>
    </lineage>
</organism>
<comment type="caution">
    <text evidence="5">The sequence shown here is derived from an EMBL/GenBank/DDBJ whole genome shotgun (WGS) entry which is preliminary data.</text>
</comment>
<evidence type="ECO:0000313" key="6">
    <source>
        <dbReference type="Proteomes" id="UP000179221"/>
    </source>
</evidence>
<keyword evidence="1 4" id="KW-0820">tRNA-binding</keyword>
<dbReference type="PANTHER" id="PTHR17224:SF1">
    <property type="entry name" value="PEPTIDYL-TRNA HYDROLASE"/>
    <property type="match status" value="1"/>
</dbReference>
<evidence type="ECO:0000256" key="3">
    <source>
        <dbReference type="ARBA" id="ARBA00022884"/>
    </source>
</evidence>
<dbReference type="NCBIfam" id="TIGR00447">
    <property type="entry name" value="pth"/>
    <property type="match status" value="1"/>
</dbReference>
<comment type="subcellular location">
    <subcellularLocation>
        <location evidence="4">Cytoplasm</location>
    </subcellularLocation>
</comment>
<protein>
    <recommendedName>
        <fullName evidence="4">Peptidyl-tRNA hydrolase</fullName>
        <shortName evidence="4">Pth</shortName>
        <ecNumber evidence="4">3.1.1.29</ecNumber>
    </recommendedName>
</protein>
<dbReference type="GO" id="GO:0072344">
    <property type="term" value="P:rescue of stalled ribosome"/>
    <property type="evidence" value="ECO:0007669"/>
    <property type="project" value="UniProtKB-UniRule"/>
</dbReference>
<dbReference type="GO" id="GO:0004045">
    <property type="term" value="F:peptidyl-tRNA hydrolase activity"/>
    <property type="evidence" value="ECO:0007669"/>
    <property type="project" value="UniProtKB-UniRule"/>
</dbReference>
<dbReference type="EMBL" id="MGGL01000005">
    <property type="protein sequence ID" value="OGM27168.1"/>
    <property type="molecule type" value="Genomic_DNA"/>
</dbReference>
<evidence type="ECO:0000256" key="1">
    <source>
        <dbReference type="ARBA" id="ARBA00022555"/>
    </source>
</evidence>
<dbReference type="GO" id="GO:0006515">
    <property type="term" value="P:protein quality control for misfolded or incompletely synthesized proteins"/>
    <property type="evidence" value="ECO:0007669"/>
    <property type="project" value="UniProtKB-UniRule"/>
</dbReference>
<comment type="subunit">
    <text evidence="4">Monomer.</text>
</comment>
<dbReference type="HAMAP" id="MF_00083">
    <property type="entry name" value="Pept_tRNA_hydro_bact"/>
    <property type="match status" value="1"/>
</dbReference>
<keyword evidence="4" id="KW-0963">Cytoplasm</keyword>
<dbReference type="GO" id="GO:0005737">
    <property type="term" value="C:cytoplasm"/>
    <property type="evidence" value="ECO:0007669"/>
    <property type="project" value="UniProtKB-SubCell"/>
</dbReference>
<dbReference type="SUPFAM" id="SSF53178">
    <property type="entry name" value="Peptidyl-tRNA hydrolase-like"/>
    <property type="match status" value="1"/>
</dbReference>
<dbReference type="Gene3D" id="3.40.50.1470">
    <property type="entry name" value="Peptidyl-tRNA hydrolase"/>
    <property type="match status" value="1"/>
</dbReference>
<name>A0A1F7YKP8_9BACT</name>
<gene>
    <name evidence="4" type="primary">pth</name>
    <name evidence="5" type="ORF">A2628_03970</name>
</gene>
<feature type="binding site" evidence="4">
    <location>
        <position position="14"/>
    </location>
    <ligand>
        <name>tRNA</name>
        <dbReference type="ChEBI" id="CHEBI:17843"/>
    </ligand>
</feature>
<feature type="binding site" evidence="4">
    <location>
        <position position="115"/>
    </location>
    <ligand>
        <name>tRNA</name>
        <dbReference type="ChEBI" id="CHEBI:17843"/>
    </ligand>
</feature>
<dbReference type="AlphaFoldDB" id="A0A1F7YKP8"/>
<comment type="function">
    <text evidence="4">Hydrolyzes ribosome-free peptidyl-tRNAs (with 1 or more amino acids incorporated), which drop off the ribosome during protein synthesis, or as a result of ribosome stalling.</text>
</comment>
<dbReference type="Proteomes" id="UP000179221">
    <property type="component" value="Unassembled WGS sequence"/>
</dbReference>
<comment type="similarity">
    <text evidence="4">Belongs to the PTH family.</text>
</comment>
<feature type="active site" description="Proton acceptor" evidence="4">
    <location>
        <position position="19"/>
    </location>
</feature>
<accession>A0A1F7YKP8</accession>
<evidence type="ECO:0000313" key="5">
    <source>
        <dbReference type="EMBL" id="OGM27168.1"/>
    </source>
</evidence>
<feature type="site" description="Stabilizes the basic form of H active site to accept a proton" evidence="4">
    <location>
        <position position="94"/>
    </location>
</feature>
<feature type="binding site" evidence="4">
    <location>
        <position position="69"/>
    </location>
    <ligand>
        <name>tRNA</name>
        <dbReference type="ChEBI" id="CHEBI:17843"/>
    </ligand>
</feature>
<dbReference type="InterPro" id="IPR001328">
    <property type="entry name" value="Pept_tRNA_hydro"/>
</dbReference>
<evidence type="ECO:0000256" key="4">
    <source>
        <dbReference type="HAMAP-Rule" id="MF_00083"/>
    </source>
</evidence>
<evidence type="ECO:0000256" key="2">
    <source>
        <dbReference type="ARBA" id="ARBA00022801"/>
    </source>
</evidence>
<keyword evidence="3 4" id="KW-0694">RNA-binding</keyword>
<dbReference type="CDD" id="cd00462">
    <property type="entry name" value="PTH"/>
    <property type="match status" value="1"/>
</dbReference>
<sequence>MKLIIGLGNPGEKYENTRHSVGYMVVDALLEKLQNSITPSNFKLNKKFKSLVISYQSSVVLAKPTTFMNSSGIAVRKLVNHFKINMADVWIIHDDLDLSLGSYKIQKGKGPREHNGLLSIYEKLGTKNFWHVRIGIENRGKGSGEPSFAKAMEGKEYVLRNFNEEEKSKIDVVVDSAVKDLIHRFTN</sequence>
<keyword evidence="2 4" id="KW-0378">Hydrolase</keyword>
<reference evidence="5 6" key="1">
    <citation type="journal article" date="2016" name="Nat. Commun.">
        <title>Thousands of microbial genomes shed light on interconnected biogeochemical processes in an aquifer system.</title>
        <authorList>
            <person name="Anantharaman K."/>
            <person name="Brown C.T."/>
            <person name="Hug L.A."/>
            <person name="Sharon I."/>
            <person name="Castelle C.J."/>
            <person name="Probst A.J."/>
            <person name="Thomas B.C."/>
            <person name="Singh A."/>
            <person name="Wilkins M.J."/>
            <person name="Karaoz U."/>
            <person name="Brodie E.L."/>
            <person name="Williams K.H."/>
            <person name="Hubbard S.S."/>
            <person name="Banfield J.F."/>
        </authorList>
    </citation>
    <scope>NUCLEOTIDE SEQUENCE [LARGE SCALE GENOMIC DNA]</scope>
</reference>